<reference evidence="5" key="1">
    <citation type="submission" date="2021-01" db="EMBL/GenBank/DDBJ databases">
        <authorList>
            <person name="Corre E."/>
            <person name="Pelletier E."/>
            <person name="Niang G."/>
            <person name="Scheremetjew M."/>
            <person name="Finn R."/>
            <person name="Kale V."/>
            <person name="Holt S."/>
            <person name="Cochrane G."/>
            <person name="Meng A."/>
            <person name="Brown T."/>
            <person name="Cohen L."/>
        </authorList>
    </citation>
    <scope>NUCLEOTIDE SEQUENCE</scope>
</reference>
<evidence type="ECO:0000259" key="4">
    <source>
        <dbReference type="PROSITE" id="PS51059"/>
    </source>
</evidence>
<dbReference type="GO" id="GO:0005634">
    <property type="term" value="C:nucleus"/>
    <property type="evidence" value="ECO:0007669"/>
    <property type="project" value="TreeGrafter"/>
</dbReference>
<evidence type="ECO:0000256" key="2">
    <source>
        <dbReference type="RuleBase" id="RU362114"/>
    </source>
</evidence>
<dbReference type="EC" id="2.4.2.-" evidence="2"/>
<gene>
    <name evidence="5" type="ORF">NSCI0253_LOCUS26297</name>
    <name evidence="6" type="ORF">NSCI0253_LOCUS26298</name>
</gene>
<dbReference type="PROSITE" id="PS00018">
    <property type="entry name" value="EF_HAND_1"/>
    <property type="match status" value="1"/>
</dbReference>
<name>A0A6T9AW71_NOCSC</name>
<keyword evidence="2" id="KW-0520">NAD</keyword>
<dbReference type="Pfam" id="PF10283">
    <property type="entry name" value="zf-CCHH"/>
    <property type="match status" value="1"/>
</dbReference>
<dbReference type="InterPro" id="IPR019406">
    <property type="entry name" value="APLF_PBZ"/>
</dbReference>
<dbReference type="PROSITE" id="PS51059">
    <property type="entry name" value="PARP_CATALYTIC"/>
    <property type="match status" value="1"/>
</dbReference>
<dbReference type="InterPro" id="IPR018247">
    <property type="entry name" value="EF_Hand_1_Ca_BS"/>
</dbReference>
<dbReference type="EMBL" id="HBFQ01037241">
    <property type="protein sequence ID" value="CAD8851948.1"/>
    <property type="molecule type" value="Transcribed_RNA"/>
</dbReference>
<sequence>MAESHAMRRQTMLRSKTLTGVGAQRKVCRYGTKCYRSNPKHFEEEAHPADPEYLICCRDQKVEPEIVSVRKLFEWCDVHCSGKVTRTECEPNWPKVQALGDGIRDLDDALWEELDDDGNGHLNFSEFAEFTTKHHVKLPLGLDDLLQVNNVASLRCGVYECSCRDFKPRRRRCKYAVENKCFRDKNPEHSAEYSHPGDPDWETSSTLVDMNMCHCGHKRKLHSSDATGAAAVSYPEYWSMAREQVLDQSELVKFMETPRDVERFQHLVDATYSDVTTRDRCRNNNRCWMVPRNFQILRVERNENSKLWRKYSIRKAELQHCLTDGEEPYPKFTDVRTTMEWQKLAGTDVLDANINEWYLFHGTRNAAALNICRNDFKMRLAGSSTGTLYGRGAYFAESITKADEYCKDENGACTVLFCRVLGGRARYTDEREPDPVKLTADCVEGDFDCIIGDRVKVSKTYREFVVFDTENVYPEYIITFKRGELFKSASHP</sequence>
<dbReference type="SUPFAM" id="SSF47473">
    <property type="entry name" value="EF-hand"/>
    <property type="match status" value="1"/>
</dbReference>
<dbReference type="GO" id="GO:0005509">
    <property type="term" value="F:calcium ion binding"/>
    <property type="evidence" value="ECO:0007669"/>
    <property type="project" value="InterPro"/>
</dbReference>
<dbReference type="PANTHER" id="PTHR45740:SF2">
    <property type="entry name" value="POLY [ADP-RIBOSE] POLYMERASE"/>
    <property type="match status" value="1"/>
</dbReference>
<dbReference type="InterPro" id="IPR011992">
    <property type="entry name" value="EF-hand-dom_pair"/>
</dbReference>
<dbReference type="PANTHER" id="PTHR45740">
    <property type="entry name" value="POLY [ADP-RIBOSE] POLYMERASE"/>
    <property type="match status" value="1"/>
</dbReference>
<keyword evidence="2" id="KW-0328">Glycosyltransferase</keyword>
<evidence type="ECO:0000256" key="1">
    <source>
        <dbReference type="ARBA" id="ARBA00022837"/>
    </source>
</evidence>
<dbReference type="SUPFAM" id="SSF56399">
    <property type="entry name" value="ADP-ribosylation"/>
    <property type="match status" value="1"/>
</dbReference>
<dbReference type="Pfam" id="PF00644">
    <property type="entry name" value="PARP"/>
    <property type="match status" value="1"/>
</dbReference>
<dbReference type="AlphaFoldDB" id="A0A6T9AW71"/>
<dbReference type="GO" id="GO:1990404">
    <property type="term" value="F:NAD+-protein mono-ADP-ribosyltransferase activity"/>
    <property type="evidence" value="ECO:0007669"/>
    <property type="project" value="TreeGrafter"/>
</dbReference>
<proteinExistence type="predicted"/>
<evidence type="ECO:0000313" key="5">
    <source>
        <dbReference type="EMBL" id="CAD8851947.1"/>
    </source>
</evidence>
<keyword evidence="2" id="KW-0808">Transferase</keyword>
<evidence type="ECO:0000259" key="3">
    <source>
        <dbReference type="PROSITE" id="PS50222"/>
    </source>
</evidence>
<dbReference type="InterPro" id="IPR051712">
    <property type="entry name" value="ARTD-AVP"/>
</dbReference>
<keyword evidence="1" id="KW-0106">Calcium</keyword>
<feature type="domain" description="PARP catalytic" evidence="4">
    <location>
        <begin position="243"/>
        <end position="489"/>
    </location>
</feature>
<dbReference type="Gene3D" id="1.10.238.10">
    <property type="entry name" value="EF-hand"/>
    <property type="match status" value="1"/>
</dbReference>
<organism evidence="5">
    <name type="scientific">Noctiluca scintillans</name>
    <name type="common">Sea sparkle</name>
    <name type="synonym">Red tide dinoflagellate</name>
    <dbReference type="NCBI Taxonomy" id="2966"/>
    <lineage>
        <taxon>Eukaryota</taxon>
        <taxon>Sar</taxon>
        <taxon>Alveolata</taxon>
        <taxon>Dinophyceae</taxon>
        <taxon>Noctilucales</taxon>
        <taxon>Noctilucaceae</taxon>
        <taxon>Noctiluca</taxon>
    </lineage>
</organism>
<accession>A0A6T9AW71</accession>
<dbReference type="GO" id="GO:0003950">
    <property type="term" value="F:NAD+ poly-ADP-ribosyltransferase activity"/>
    <property type="evidence" value="ECO:0007669"/>
    <property type="project" value="UniProtKB-UniRule"/>
</dbReference>
<dbReference type="InterPro" id="IPR012317">
    <property type="entry name" value="Poly(ADP-ribose)pol_cat_dom"/>
</dbReference>
<dbReference type="Gene3D" id="3.90.228.10">
    <property type="match status" value="1"/>
</dbReference>
<dbReference type="PROSITE" id="PS50222">
    <property type="entry name" value="EF_HAND_2"/>
    <property type="match status" value="1"/>
</dbReference>
<dbReference type="EMBL" id="HBFQ01037240">
    <property type="protein sequence ID" value="CAD8851947.1"/>
    <property type="molecule type" value="Transcribed_RNA"/>
</dbReference>
<dbReference type="InterPro" id="IPR002048">
    <property type="entry name" value="EF_hand_dom"/>
</dbReference>
<protein>
    <recommendedName>
        <fullName evidence="2">Poly [ADP-ribose] polymerase</fullName>
        <shortName evidence="2">PARP</shortName>
        <ecNumber evidence="2">2.4.2.-</ecNumber>
    </recommendedName>
</protein>
<evidence type="ECO:0000313" key="6">
    <source>
        <dbReference type="EMBL" id="CAD8851948.1"/>
    </source>
</evidence>
<feature type="domain" description="EF-hand" evidence="3">
    <location>
        <begin position="108"/>
        <end position="137"/>
    </location>
</feature>